<keyword evidence="10" id="KW-0175">Coiled coil</keyword>
<proteinExistence type="predicted"/>
<evidence type="ECO:0000256" key="8">
    <source>
        <dbReference type="ARBA" id="ARBA00083473"/>
    </source>
</evidence>
<dbReference type="GO" id="GO:0016925">
    <property type="term" value="P:protein sumoylation"/>
    <property type="evidence" value="ECO:0007669"/>
    <property type="project" value="TreeGrafter"/>
</dbReference>
<dbReference type="CDD" id="cd16746">
    <property type="entry name" value="RING-HC_RNF212"/>
    <property type="match status" value="1"/>
</dbReference>
<protein>
    <recommendedName>
        <fullName evidence="6">Probable E3 SUMO-protein ligase RNF212</fullName>
    </recommendedName>
    <alternativeName>
        <fullName evidence="8">Probable E3 SUMO-protein transferase RNF212</fullName>
    </alternativeName>
    <alternativeName>
        <fullName evidence="7">RING finger protein 212</fullName>
    </alternativeName>
</protein>
<evidence type="ECO:0000259" key="11">
    <source>
        <dbReference type="PROSITE" id="PS50089"/>
    </source>
</evidence>
<dbReference type="GO" id="GO:0007131">
    <property type="term" value="P:reciprocal meiotic recombination"/>
    <property type="evidence" value="ECO:0007669"/>
    <property type="project" value="InterPro"/>
</dbReference>
<evidence type="ECO:0000256" key="9">
    <source>
        <dbReference type="PROSITE-ProRule" id="PRU00175"/>
    </source>
</evidence>
<dbReference type="GeneID" id="110212265"/>
<keyword evidence="2 9" id="KW-0863">Zinc-finger</keyword>
<evidence type="ECO:0000256" key="5">
    <source>
        <dbReference type="ARBA" id="ARBA00059057"/>
    </source>
</evidence>
<evidence type="ECO:0000313" key="12">
    <source>
        <dbReference type="Proteomes" id="UP000515140"/>
    </source>
</evidence>
<dbReference type="Proteomes" id="UP000515140">
    <property type="component" value="Unplaced"/>
</dbReference>
<feature type="domain" description="RING-type" evidence="11">
    <location>
        <begin position="96"/>
        <end position="135"/>
    </location>
</feature>
<reference evidence="13" key="1">
    <citation type="submission" date="2025-08" db="UniProtKB">
        <authorList>
            <consortium name="RefSeq"/>
        </authorList>
    </citation>
    <scope>IDENTIFICATION</scope>
    <source>
        <tissue evidence="13">Spleen</tissue>
    </source>
</reference>
<dbReference type="GO" id="GO:0008270">
    <property type="term" value="F:zinc ion binding"/>
    <property type="evidence" value="ECO:0007669"/>
    <property type="project" value="UniProtKB-KW"/>
</dbReference>
<accession>A0A6P5KSJ0</accession>
<gene>
    <name evidence="13" type="primary">RNF212</name>
</gene>
<organism evidence="12 13">
    <name type="scientific">Phascolarctos cinereus</name>
    <name type="common">Koala</name>
    <dbReference type="NCBI Taxonomy" id="38626"/>
    <lineage>
        <taxon>Eukaryota</taxon>
        <taxon>Metazoa</taxon>
        <taxon>Chordata</taxon>
        <taxon>Craniata</taxon>
        <taxon>Vertebrata</taxon>
        <taxon>Euteleostomi</taxon>
        <taxon>Mammalia</taxon>
        <taxon>Metatheria</taxon>
        <taxon>Diprotodontia</taxon>
        <taxon>Phascolarctidae</taxon>
        <taxon>Phascolarctos</taxon>
    </lineage>
</organism>
<dbReference type="AlphaFoldDB" id="A0A6P5KSJ0"/>
<dbReference type="PANTHER" id="PTHR22663:SF21">
    <property type="entry name" value="E3 SUMO-PROTEIN LIGASE RNF212-RELATED"/>
    <property type="match status" value="1"/>
</dbReference>
<dbReference type="Gene3D" id="3.30.40.10">
    <property type="entry name" value="Zinc/RING finger domain, C3HC4 (zinc finger)"/>
    <property type="match status" value="1"/>
</dbReference>
<sequence>MILKSCLISFPQAGPEGETVIVSPPQLNTHPLGFSVGSFQPLISPTGSGKSPVVRRRCRGSRLFPSFCSEPGRHWPLSCCRDLRPRRPGMAVRMFCNRCFQPPGKSSSQFSLTSCGHVFCHLCLQQGKKEECLICGTPCRIILLSKQTDFNIQAFFMGIDGLCKRYSKETSQISEFQEKHRRRLLAFYREKISKLEESLKTLTQQIQQIQSKGSSQQTVQLSVSKPVKHSVSAPSAKPVGYSSYSFLPAYSSTSKIVESMDIDLSPSPMRKLETAAGPARLSLISPPQDGRMGIVSHRGPQLIGLSSSQNSVSRTPPSQIPYNGPSHVLSSSLQSRIGMWDTSGFRVPQFTPPPSQSSVPRQPISISNLLQRQCLGSTLLGGNTLGR</sequence>
<dbReference type="CTD" id="285498"/>
<keyword evidence="13" id="KW-0436">Ligase</keyword>
<keyword evidence="3" id="KW-0862">Zinc</keyword>
<dbReference type="RefSeq" id="XP_020847932.1">
    <property type="nucleotide sequence ID" value="XM_020992273.1"/>
</dbReference>
<dbReference type="GO" id="GO:0016874">
    <property type="term" value="F:ligase activity"/>
    <property type="evidence" value="ECO:0007669"/>
    <property type="project" value="UniProtKB-KW"/>
</dbReference>
<keyword evidence="1" id="KW-0479">Metal-binding</keyword>
<dbReference type="InterPro" id="IPR001841">
    <property type="entry name" value="Znf_RING"/>
</dbReference>
<evidence type="ECO:0000256" key="10">
    <source>
        <dbReference type="SAM" id="Coils"/>
    </source>
</evidence>
<evidence type="ECO:0000256" key="7">
    <source>
        <dbReference type="ARBA" id="ARBA00080634"/>
    </source>
</evidence>
<dbReference type="KEGG" id="pcw:110212265"/>
<dbReference type="InterPro" id="IPR017907">
    <property type="entry name" value="Znf_RING_CS"/>
</dbReference>
<dbReference type="InParanoid" id="A0A6P5KSJ0"/>
<dbReference type="GO" id="GO:0019789">
    <property type="term" value="F:SUMO transferase activity"/>
    <property type="evidence" value="ECO:0007669"/>
    <property type="project" value="InterPro"/>
</dbReference>
<dbReference type="GO" id="GO:0000795">
    <property type="term" value="C:synaptonemal complex"/>
    <property type="evidence" value="ECO:0007669"/>
    <property type="project" value="InterPro"/>
</dbReference>
<dbReference type="InterPro" id="IPR042123">
    <property type="entry name" value="Zip3/RNF212-like"/>
</dbReference>
<dbReference type="Pfam" id="PF14634">
    <property type="entry name" value="zf-RING_5"/>
    <property type="match status" value="1"/>
</dbReference>
<dbReference type="GO" id="GO:0007129">
    <property type="term" value="P:homologous chromosome pairing at meiosis"/>
    <property type="evidence" value="ECO:0007669"/>
    <property type="project" value="TreeGrafter"/>
</dbReference>
<evidence type="ECO:0000256" key="4">
    <source>
        <dbReference type="ARBA" id="ARBA00023254"/>
    </source>
</evidence>
<dbReference type="SMART" id="SM00184">
    <property type="entry name" value="RING"/>
    <property type="match status" value="1"/>
</dbReference>
<evidence type="ECO:0000256" key="2">
    <source>
        <dbReference type="ARBA" id="ARBA00022771"/>
    </source>
</evidence>
<dbReference type="InterPro" id="IPR013083">
    <property type="entry name" value="Znf_RING/FYVE/PHD"/>
</dbReference>
<dbReference type="PROSITE" id="PS00518">
    <property type="entry name" value="ZF_RING_1"/>
    <property type="match status" value="1"/>
</dbReference>
<keyword evidence="12" id="KW-1185">Reference proteome</keyword>
<dbReference type="FunCoup" id="A0A6P5KSJ0">
    <property type="interactions" value="33"/>
</dbReference>
<evidence type="ECO:0000256" key="6">
    <source>
        <dbReference type="ARBA" id="ARBA00074434"/>
    </source>
</evidence>
<dbReference type="PROSITE" id="PS50089">
    <property type="entry name" value="ZF_RING_2"/>
    <property type="match status" value="1"/>
</dbReference>
<evidence type="ECO:0000256" key="3">
    <source>
        <dbReference type="ARBA" id="ARBA00022833"/>
    </source>
</evidence>
<comment type="function">
    <text evidence="5">SUMO E3 ligase that acts as a regulator of crossing-over during meiosis: required to couple chromosome synapsis to the formation of crossover-specific recombination complexes. Localizes to recombination sites and stabilizes meiosis-specific recombination factors, such as MutS-gamma complex proteins (MSH4 and MSH5) and TEX11. May mediate sumoylation of target proteins MSH4 and/or MSH5, leading to enhance their binding to recombination sites. Acts as a limiting factor for crossover designation and/or reinforcement and plays an antagonist role with CCNB1IP1/HEI10 in the regulation of meiotic recombination.</text>
</comment>
<evidence type="ECO:0000256" key="1">
    <source>
        <dbReference type="ARBA" id="ARBA00022723"/>
    </source>
</evidence>
<dbReference type="FunFam" id="3.30.40.10:FF:000839">
    <property type="entry name" value="Ring finger protein 212"/>
    <property type="match status" value="1"/>
</dbReference>
<name>A0A6P5KSJ0_PHACI</name>
<dbReference type="PANTHER" id="PTHR22663">
    <property type="entry name" value="RING FINGER PROTEIN NARYA-RELATED"/>
    <property type="match status" value="1"/>
</dbReference>
<keyword evidence="4" id="KW-0469">Meiosis</keyword>
<feature type="coiled-coil region" evidence="10">
    <location>
        <begin position="185"/>
        <end position="212"/>
    </location>
</feature>
<evidence type="ECO:0000313" key="13">
    <source>
        <dbReference type="RefSeq" id="XP_020847932.1"/>
    </source>
</evidence>